<name>A0A5M3W5T1_9ACTN</name>
<feature type="region of interest" description="Disordered" evidence="1">
    <location>
        <begin position="103"/>
        <end position="131"/>
    </location>
</feature>
<organism evidence="2 3">
    <name type="scientific">Acrocarpospora corrugata</name>
    <dbReference type="NCBI Taxonomy" id="35763"/>
    <lineage>
        <taxon>Bacteria</taxon>
        <taxon>Bacillati</taxon>
        <taxon>Actinomycetota</taxon>
        <taxon>Actinomycetes</taxon>
        <taxon>Streptosporangiales</taxon>
        <taxon>Streptosporangiaceae</taxon>
        <taxon>Acrocarpospora</taxon>
    </lineage>
</organism>
<reference evidence="2 3" key="1">
    <citation type="submission" date="2019-10" db="EMBL/GenBank/DDBJ databases">
        <title>Whole genome shotgun sequence of Acrocarpospora corrugata NBRC 13972.</title>
        <authorList>
            <person name="Ichikawa N."/>
            <person name="Kimura A."/>
            <person name="Kitahashi Y."/>
            <person name="Komaki H."/>
            <person name="Oguchi A."/>
        </authorList>
    </citation>
    <scope>NUCLEOTIDE SEQUENCE [LARGE SCALE GENOMIC DNA]</scope>
    <source>
        <strain evidence="2 3">NBRC 13972</strain>
    </source>
</reference>
<accession>A0A5M3W5T1</accession>
<evidence type="ECO:0000256" key="1">
    <source>
        <dbReference type="SAM" id="MobiDB-lite"/>
    </source>
</evidence>
<gene>
    <name evidence="2" type="ORF">Acor_64430</name>
</gene>
<dbReference type="Proteomes" id="UP000334990">
    <property type="component" value="Unassembled WGS sequence"/>
</dbReference>
<evidence type="ECO:0000313" key="2">
    <source>
        <dbReference type="EMBL" id="GES04375.1"/>
    </source>
</evidence>
<protein>
    <submittedName>
        <fullName evidence="2">Uncharacterized protein</fullName>
    </submittedName>
</protein>
<sequence length="131" mass="13295">MSTTPVGGTTVTAWPWSSCRNASPRATAAVVKRPPLPGSGPPTQDHRLSYRLGGRSGALIGRCAVLSGMCHVGAGSPAAGLGLYAGVASLARVRPSLAMAAAVTKPTATPDQGREGNLPQENWRQGSGDYG</sequence>
<comment type="caution">
    <text evidence="2">The sequence shown here is derived from an EMBL/GenBank/DDBJ whole genome shotgun (WGS) entry which is preliminary data.</text>
</comment>
<proteinExistence type="predicted"/>
<keyword evidence="3" id="KW-1185">Reference proteome</keyword>
<dbReference type="AlphaFoldDB" id="A0A5M3W5T1"/>
<dbReference type="EMBL" id="BLAD01000081">
    <property type="protein sequence ID" value="GES04375.1"/>
    <property type="molecule type" value="Genomic_DNA"/>
</dbReference>
<evidence type="ECO:0000313" key="3">
    <source>
        <dbReference type="Proteomes" id="UP000334990"/>
    </source>
</evidence>